<accession>A0A7U3ZI56</accession>
<reference evidence="2" key="1">
    <citation type="submission" date="2011-06" db="EMBL/GenBank/DDBJ databases">
        <title>The complete genome of chromosome of Runella slithyformis DSM 19594.</title>
        <authorList>
            <consortium name="US DOE Joint Genome Institute (JGI-PGF)"/>
            <person name="Lucas S."/>
            <person name="Han J."/>
            <person name="Lapidus A."/>
            <person name="Bruce D."/>
            <person name="Goodwin L."/>
            <person name="Pitluck S."/>
            <person name="Peters L."/>
            <person name="Kyrpides N."/>
            <person name="Mavromatis K."/>
            <person name="Ivanova N."/>
            <person name="Ovchinnikova G."/>
            <person name="Zhang X."/>
            <person name="Misra M."/>
            <person name="Detter J.C."/>
            <person name="Tapia R."/>
            <person name="Han C."/>
            <person name="Land M."/>
            <person name="Hauser L."/>
            <person name="Markowitz V."/>
            <person name="Cheng J.-F."/>
            <person name="Hugenholtz P."/>
            <person name="Woyke T."/>
            <person name="Wu D."/>
            <person name="Tindall B."/>
            <person name="Faehrich R."/>
            <person name="Brambilla E."/>
            <person name="Klenk H.-P."/>
            <person name="Eisen J.A."/>
        </authorList>
    </citation>
    <scope>NUCLEOTIDE SEQUENCE [LARGE SCALE GENOMIC DNA]</scope>
    <source>
        <strain evidence="2">ATCC 29530 / DSM 19594 / LMG 11500 / NCIMB 11436 / LSU 4</strain>
    </source>
</reference>
<reference evidence="1 2" key="2">
    <citation type="journal article" date="2012" name="Stand. Genomic Sci.">
        <title>Complete genome sequence of the aquatic bacterium Runella slithyformis type strain (LSU 4(T)).</title>
        <authorList>
            <person name="Copeland A."/>
            <person name="Zhang X."/>
            <person name="Misra M."/>
            <person name="Lapidus A."/>
            <person name="Nolan M."/>
            <person name="Lucas S."/>
            <person name="Deshpande S."/>
            <person name="Cheng J.F."/>
            <person name="Tapia R."/>
            <person name="Goodwin L.A."/>
            <person name="Pitluck S."/>
            <person name="Liolios K."/>
            <person name="Pagani I."/>
            <person name="Ivanova N."/>
            <person name="Mikhailova N."/>
            <person name="Pati A."/>
            <person name="Chen A."/>
            <person name="Palaniappan K."/>
            <person name="Land M."/>
            <person name="Hauser L."/>
            <person name="Pan C."/>
            <person name="Jeffries C.D."/>
            <person name="Detter J.C."/>
            <person name="Brambilla E.M."/>
            <person name="Rohde M."/>
            <person name="Djao O.D."/>
            <person name="Goker M."/>
            <person name="Sikorski J."/>
            <person name="Tindall B.J."/>
            <person name="Woyke T."/>
            <person name="Bristow J."/>
            <person name="Eisen J.A."/>
            <person name="Markowitz V."/>
            <person name="Hugenholtz P."/>
            <person name="Kyrpides N.C."/>
            <person name="Klenk H.P."/>
            <person name="Mavromatis K."/>
        </authorList>
    </citation>
    <scope>NUCLEOTIDE SEQUENCE [LARGE SCALE GENOMIC DNA]</scope>
    <source>
        <strain evidence="2">ATCC 29530 / DSM 19594 / LMG 11500 / NCIMB 11436 / LSU 4</strain>
    </source>
</reference>
<dbReference type="KEGG" id="rsi:Runsl_1224"/>
<name>A0A7U3ZI56_RUNSL</name>
<proteinExistence type="predicted"/>
<gene>
    <name evidence="1" type="ordered locus">Runsl_1224</name>
</gene>
<organism evidence="1 2">
    <name type="scientific">Runella slithyformis (strain ATCC 29530 / DSM 19594 / LMG 11500 / NCIMB 11436 / LSU 4)</name>
    <dbReference type="NCBI Taxonomy" id="761193"/>
    <lineage>
        <taxon>Bacteria</taxon>
        <taxon>Pseudomonadati</taxon>
        <taxon>Bacteroidota</taxon>
        <taxon>Cytophagia</taxon>
        <taxon>Cytophagales</taxon>
        <taxon>Spirosomataceae</taxon>
        <taxon>Runella</taxon>
    </lineage>
</organism>
<dbReference type="Proteomes" id="UP000000493">
    <property type="component" value="Chromosome"/>
</dbReference>
<dbReference type="RefSeq" id="WP_013926971.1">
    <property type="nucleotide sequence ID" value="NC_015703.1"/>
</dbReference>
<evidence type="ECO:0000313" key="2">
    <source>
        <dbReference type="Proteomes" id="UP000000493"/>
    </source>
</evidence>
<sequence length="149" mass="16799">MKDSLKMKNSLKDALIEIGLIYSTGLDLIYSTGLDLRPLSQIIDSDLLKVGSMICYSPNAGYDCEYKIRRTANTVGVRYQSDGLISAEYFSIFTENNKPDNIGHIEIGWYESAKIDRRKKLYRRGGDAAAIVYLLANRYDIFGLLNSKP</sequence>
<evidence type="ECO:0000313" key="1">
    <source>
        <dbReference type="EMBL" id="AEI47652.1"/>
    </source>
</evidence>
<dbReference type="EMBL" id="CP002859">
    <property type="protein sequence ID" value="AEI47652.1"/>
    <property type="molecule type" value="Genomic_DNA"/>
</dbReference>
<protein>
    <submittedName>
        <fullName evidence="1">Uncharacterized protein</fullName>
    </submittedName>
</protein>
<dbReference type="AlphaFoldDB" id="A0A7U3ZI56"/>
<keyword evidence="2" id="KW-1185">Reference proteome</keyword>